<dbReference type="Pfam" id="PF22974">
    <property type="entry name" value="DUF7029"/>
    <property type="match status" value="1"/>
</dbReference>
<feature type="compositionally biased region" description="Low complexity" evidence="1">
    <location>
        <begin position="299"/>
        <end position="319"/>
    </location>
</feature>
<feature type="signal peptide" evidence="2">
    <location>
        <begin position="1"/>
        <end position="17"/>
    </location>
</feature>
<feature type="region of interest" description="Disordered" evidence="1">
    <location>
        <begin position="475"/>
        <end position="502"/>
    </location>
</feature>
<comment type="caution">
    <text evidence="4">The sequence shown here is derived from an EMBL/GenBank/DDBJ whole genome shotgun (WGS) entry which is preliminary data.</text>
</comment>
<evidence type="ECO:0000259" key="3">
    <source>
        <dbReference type="Pfam" id="PF22974"/>
    </source>
</evidence>
<feature type="chain" id="PRO_5042079569" description="DUF7029 domain-containing protein" evidence="2">
    <location>
        <begin position="18"/>
        <end position="785"/>
    </location>
</feature>
<dbReference type="EMBL" id="JAPVEA010000001">
    <property type="protein sequence ID" value="KAJ5464623.1"/>
    <property type="molecule type" value="Genomic_DNA"/>
</dbReference>
<feature type="compositionally biased region" description="Polar residues" evidence="1">
    <location>
        <begin position="34"/>
        <end position="43"/>
    </location>
</feature>
<evidence type="ECO:0000256" key="1">
    <source>
        <dbReference type="SAM" id="MobiDB-lite"/>
    </source>
</evidence>
<proteinExistence type="predicted"/>
<protein>
    <recommendedName>
        <fullName evidence="3">DUF7029 domain-containing protein</fullName>
    </recommendedName>
</protein>
<feature type="region of interest" description="Disordered" evidence="1">
    <location>
        <begin position="273"/>
        <end position="322"/>
    </location>
</feature>
<evidence type="ECO:0000313" key="4">
    <source>
        <dbReference type="EMBL" id="KAJ5464623.1"/>
    </source>
</evidence>
<keyword evidence="2" id="KW-0732">Signal</keyword>
<feature type="domain" description="DUF7029" evidence="3">
    <location>
        <begin position="155"/>
        <end position="245"/>
    </location>
</feature>
<feature type="compositionally biased region" description="Gly residues" evidence="1">
    <location>
        <begin position="282"/>
        <end position="298"/>
    </location>
</feature>
<feature type="region of interest" description="Disordered" evidence="1">
    <location>
        <begin position="21"/>
        <end position="43"/>
    </location>
</feature>
<reference evidence="4" key="2">
    <citation type="journal article" date="2023" name="IMA Fungus">
        <title>Comparative genomic study of the Penicillium genus elucidates a diverse pangenome and 15 lateral gene transfer events.</title>
        <authorList>
            <person name="Petersen C."/>
            <person name="Sorensen T."/>
            <person name="Nielsen M.R."/>
            <person name="Sondergaard T.E."/>
            <person name="Sorensen J.L."/>
            <person name="Fitzpatrick D.A."/>
            <person name="Frisvad J.C."/>
            <person name="Nielsen K.L."/>
        </authorList>
    </citation>
    <scope>NUCLEOTIDE SEQUENCE</scope>
    <source>
        <strain evidence="4">IBT 16125</strain>
    </source>
</reference>
<sequence>MKFLWALFLLGAPGAFALPRASSSASGQNGAGRPTQSSTPFLLPQSTAVSQNPSVLTPLVSSTSSSSLLISATSTPTAAVHAVTTLSTSSEYEFPTEKVGPVATLAPVVPSDHDLTNVNHLTPAKPGSGAPMHYAQEGEEDTAGIFAIATPKWIAPSVVLDHSVFIASVEVHLGNLLITFTDAFSFGHSSGSWRLDEMIFITYTPNCGDYDLGQRCYFHATEITFDINTLSVKALGQARPIEDIVIDINVVWGPLGYQGFDYVSPTVSAPAGPGVTGSTTSGNGGCGASGDGSSGDGSSGDSSSGDSPTSTGPTSTAYSVMPTTTGTCVAPVDTKYGLPTACLGPDFDDTLDSGLGYFNVSQVADKSAILDVVTDDEWDSSPLTKRISLASLNPIPFIKNSGKKIGTAVATGIKTVETKVQSAAQAAKKNIVKVGAAVVDATKTVVDLTGKIIKGEPITKSAEFDKLLLPRPAKECKDSEKDGNQSKNMKNACKPKDDSKAVQSPWGEDALLIKSIGKLPDTKDLLPKGGKKQTTVTQANFINFYCVKCGLSGSLKANGNVTISITDGIKDGRVSAELGLSAGLGLGIYAQYYREDKFRNNLYDIPLSPFTLGFITVGPVLSLGTELKYNVNMTGSMLARTDLNIAKATWEYDWKKGQSTSTGFKPEFVPSLQANGSVALGVQFGLPVGLEFALTTFNGCTKCKGAVGIETMPSIKAAAQVALAATLNNDTKTAGLEAVNNCTGISTTLSVRNDVSATFKGFGFVEKNWPLFETDDYIIASYCIG</sequence>
<feature type="compositionally biased region" description="Low complexity" evidence="1">
    <location>
        <begin position="21"/>
        <end position="32"/>
    </location>
</feature>
<dbReference type="Proteomes" id="UP001213681">
    <property type="component" value="Unassembled WGS sequence"/>
</dbReference>
<evidence type="ECO:0000313" key="5">
    <source>
        <dbReference type="Proteomes" id="UP001213681"/>
    </source>
</evidence>
<evidence type="ECO:0000256" key="2">
    <source>
        <dbReference type="SAM" id="SignalP"/>
    </source>
</evidence>
<gene>
    <name evidence="4" type="ORF">N7458_000309</name>
</gene>
<feature type="compositionally biased region" description="Basic and acidic residues" evidence="1">
    <location>
        <begin position="475"/>
        <end position="484"/>
    </location>
</feature>
<keyword evidence="5" id="KW-1185">Reference proteome</keyword>
<reference evidence="4" key="1">
    <citation type="submission" date="2022-12" db="EMBL/GenBank/DDBJ databases">
        <authorList>
            <person name="Petersen C."/>
        </authorList>
    </citation>
    <scope>NUCLEOTIDE SEQUENCE</scope>
    <source>
        <strain evidence="4">IBT 16125</strain>
    </source>
</reference>
<dbReference type="GeneID" id="81593946"/>
<organism evidence="4 5">
    <name type="scientific">Penicillium daleae</name>
    <dbReference type="NCBI Taxonomy" id="63821"/>
    <lineage>
        <taxon>Eukaryota</taxon>
        <taxon>Fungi</taxon>
        <taxon>Dikarya</taxon>
        <taxon>Ascomycota</taxon>
        <taxon>Pezizomycotina</taxon>
        <taxon>Eurotiomycetes</taxon>
        <taxon>Eurotiomycetidae</taxon>
        <taxon>Eurotiales</taxon>
        <taxon>Aspergillaceae</taxon>
        <taxon>Penicillium</taxon>
    </lineage>
</organism>
<name>A0AAD6G7A9_9EURO</name>
<dbReference type="InterPro" id="IPR054293">
    <property type="entry name" value="DUF7029"/>
</dbReference>
<dbReference type="RefSeq" id="XP_056771470.1">
    <property type="nucleotide sequence ID" value="XM_056903703.1"/>
</dbReference>
<accession>A0AAD6G7A9</accession>
<dbReference type="AlphaFoldDB" id="A0AAD6G7A9"/>